<feature type="non-terminal residue" evidence="6">
    <location>
        <position position="1"/>
    </location>
</feature>
<keyword evidence="1" id="KW-0560">Oxidoreductase</keyword>
<evidence type="ECO:0000259" key="5">
    <source>
        <dbReference type="Pfam" id="PF01266"/>
    </source>
</evidence>
<comment type="caution">
    <text evidence="6">The sequence shown here is derived from an EMBL/GenBank/DDBJ whole genome shotgun (WGS) entry which is preliminary data.</text>
</comment>
<dbReference type="Pfam" id="PF01266">
    <property type="entry name" value="DAO"/>
    <property type="match status" value="1"/>
</dbReference>
<dbReference type="Proteomes" id="UP000023152">
    <property type="component" value="Unassembled WGS sequence"/>
</dbReference>
<dbReference type="InterPro" id="IPR006076">
    <property type="entry name" value="FAD-dep_OxRdtase"/>
</dbReference>
<dbReference type="AlphaFoldDB" id="X6N693"/>
<keyword evidence="4" id="KW-1133">Transmembrane helix</keyword>
<reference evidence="6 7" key="1">
    <citation type="journal article" date="2013" name="Curr. Biol.">
        <title>The Genome of the Foraminiferan Reticulomyxa filosa.</title>
        <authorList>
            <person name="Glockner G."/>
            <person name="Hulsmann N."/>
            <person name="Schleicher M."/>
            <person name="Noegel A.A."/>
            <person name="Eichinger L."/>
            <person name="Gallinger C."/>
            <person name="Pawlowski J."/>
            <person name="Sierra R."/>
            <person name="Euteneuer U."/>
            <person name="Pillet L."/>
            <person name="Moustafa A."/>
            <person name="Platzer M."/>
            <person name="Groth M."/>
            <person name="Szafranski K."/>
            <person name="Schliwa M."/>
        </authorList>
    </citation>
    <scope>NUCLEOTIDE SEQUENCE [LARGE SCALE GENOMIC DNA]</scope>
</reference>
<evidence type="ECO:0000256" key="4">
    <source>
        <dbReference type="SAM" id="Phobius"/>
    </source>
</evidence>
<proteinExistence type="predicted"/>
<dbReference type="PANTHER" id="PTHR13847">
    <property type="entry name" value="SARCOSINE DEHYDROGENASE-RELATED"/>
    <property type="match status" value="1"/>
</dbReference>
<evidence type="ECO:0000313" key="7">
    <source>
        <dbReference type="Proteomes" id="UP000023152"/>
    </source>
</evidence>
<dbReference type="EMBL" id="ASPP01011517">
    <property type="protein sequence ID" value="ETO21546.1"/>
    <property type="molecule type" value="Genomic_DNA"/>
</dbReference>
<dbReference type="GO" id="GO:0032981">
    <property type="term" value="P:mitochondrial respiratory chain complex I assembly"/>
    <property type="evidence" value="ECO:0007669"/>
    <property type="project" value="TreeGrafter"/>
</dbReference>
<keyword evidence="4" id="KW-0812">Transmembrane</keyword>
<evidence type="ECO:0000313" key="6">
    <source>
        <dbReference type="EMBL" id="ETO21546.1"/>
    </source>
</evidence>
<evidence type="ECO:0000256" key="2">
    <source>
        <dbReference type="ARBA" id="ARBA00039785"/>
    </source>
</evidence>
<dbReference type="OrthoDB" id="424974at2759"/>
<evidence type="ECO:0000256" key="3">
    <source>
        <dbReference type="ARBA" id="ARBA00046185"/>
    </source>
</evidence>
<sequence length="392" mass="45055">GVHYVGFLEQVLKLAKFTHTGLLMVNPRSRDENEKEKKRFAKLGVEMSIVDKETLKERFPCISSDIGEFDNTGEREYIPREMANETLLLTFCLFVLYAILFFFFKKNKNKKKRILGYFEPVQALVDLQHCIRTHYASRVELHYNTEVTEVLHHGGHVTGVTVRNRTDKQKHTIYSDTVINCNGPWYERVVNEMLNGLDIKFTIKPVRIQVCFKDVPQLFHPDLLHKYHLRVPVPVIADTLTGIYMRPQVNSKQILFSTIKEEEERDVINPDECPVELGADPDMRDKYLHSFYHRLSPVLDPSQPGSQKVQSLSGMYTVNEEDAHPIIGETKLKGFWVANAFTGHGFKIAPQVGSILARNITRTTLPDDSTVDINFYSPYRSPLQLAVKNVFA</sequence>
<gene>
    <name evidence="6" type="ORF">RFI_15656</name>
</gene>
<dbReference type="PANTHER" id="PTHR13847:SF287">
    <property type="entry name" value="FAD-DEPENDENT OXIDOREDUCTASE DOMAIN-CONTAINING PROTEIN 1"/>
    <property type="match status" value="1"/>
</dbReference>
<accession>X6N693</accession>
<dbReference type="Gene3D" id="3.30.9.10">
    <property type="entry name" value="D-Amino Acid Oxidase, subunit A, domain 2"/>
    <property type="match status" value="1"/>
</dbReference>
<dbReference type="InterPro" id="IPR036188">
    <property type="entry name" value="FAD/NAD-bd_sf"/>
</dbReference>
<comment type="function">
    <text evidence="3">Required for the assembly of the mitochondrial membrane respiratory chain NADH dehydrogenase (Complex I). Involved in mid-late stages of complex I assembly.</text>
</comment>
<name>X6N693_RETFI</name>
<organism evidence="6 7">
    <name type="scientific">Reticulomyxa filosa</name>
    <dbReference type="NCBI Taxonomy" id="46433"/>
    <lineage>
        <taxon>Eukaryota</taxon>
        <taxon>Sar</taxon>
        <taxon>Rhizaria</taxon>
        <taxon>Retaria</taxon>
        <taxon>Foraminifera</taxon>
        <taxon>Monothalamids</taxon>
        <taxon>Reticulomyxidae</taxon>
        <taxon>Reticulomyxa</taxon>
    </lineage>
</organism>
<keyword evidence="7" id="KW-1185">Reference proteome</keyword>
<dbReference type="GO" id="GO:0005739">
    <property type="term" value="C:mitochondrion"/>
    <property type="evidence" value="ECO:0007669"/>
    <property type="project" value="GOC"/>
</dbReference>
<protein>
    <recommendedName>
        <fullName evidence="2">FAD-dependent oxidoreductase domain-containing protein 1</fullName>
    </recommendedName>
</protein>
<dbReference type="SUPFAM" id="SSF51905">
    <property type="entry name" value="FAD/NAD(P)-binding domain"/>
    <property type="match status" value="1"/>
</dbReference>
<feature type="domain" description="FAD dependent oxidoreductase" evidence="5">
    <location>
        <begin position="137"/>
        <end position="358"/>
    </location>
</feature>
<evidence type="ECO:0000256" key="1">
    <source>
        <dbReference type="ARBA" id="ARBA00023002"/>
    </source>
</evidence>
<dbReference type="GO" id="GO:0016491">
    <property type="term" value="F:oxidoreductase activity"/>
    <property type="evidence" value="ECO:0007669"/>
    <property type="project" value="UniProtKB-KW"/>
</dbReference>
<keyword evidence="4" id="KW-0472">Membrane</keyword>
<feature type="transmembrane region" description="Helical" evidence="4">
    <location>
        <begin position="86"/>
        <end position="104"/>
    </location>
</feature>
<dbReference type="Gene3D" id="3.50.50.60">
    <property type="entry name" value="FAD/NAD(P)-binding domain"/>
    <property type="match status" value="1"/>
</dbReference>